<dbReference type="GO" id="GO:0020037">
    <property type="term" value="F:heme binding"/>
    <property type="evidence" value="ECO:0007669"/>
    <property type="project" value="InterPro"/>
</dbReference>
<dbReference type="InterPro" id="IPR036396">
    <property type="entry name" value="Cyt_P450_sf"/>
</dbReference>
<evidence type="ECO:0000256" key="4">
    <source>
        <dbReference type="ARBA" id="ARBA00022617"/>
    </source>
</evidence>
<comment type="pathway">
    <text evidence="2">Secondary metabolite biosynthesis.</text>
</comment>
<sequence length="534" mass="60670">MGLLSNETRLAALLCASLALAVYLLWRIKEARSKRARLPPGPKGYPIIGNYYDLPAEGSHLQYSEWKKSYGDLIFLNILGRNILVCNSRETVMDILHKRGANSADRPRMPILERWCGFGWAILTWKYDGEIHDRRKMIFQSMNKDTMPHYEQYMHKEALDLARRILATPERFLSLIDRMTGTTIIRIAYGHAVYTEHDQWIGLVNNVNGSFREASKAPGTHIAEVLPLLTLFPAWIFGRKEAKAFKACYDSMNDMVNLPYNMAKKQVERQEAAPSMTRWLIEQNMTPDGSIANEHMIKEITAESFSAGADVTEAMIKVFILAMLVNPDIQKKAQAYIDAVVADGRMPTFSDRPLLPYIDGILKEIMRWKVVSPIALPHQLTNDEEYNGYFIPAGTMVVPNSYECARDESIFPEPEEFRPERFTDGVKLFTNIVEPRDFAFGYGRRVCPGRQIADSTVWITIVTMLYVFDIRKATSPDGQPIEPDLVLENSTITSFPKPFVCDFIPRSAQHIEILNATYDFVLPSATTKPVPNAV</sequence>
<proteinExistence type="inferred from homology"/>
<dbReference type="AlphaFoldDB" id="A0AAD6Z7U9"/>
<dbReference type="PROSITE" id="PS00086">
    <property type="entry name" value="CYTOCHROME_P450"/>
    <property type="match status" value="1"/>
</dbReference>
<comment type="cofactor">
    <cofactor evidence="1 9">
        <name>heme</name>
        <dbReference type="ChEBI" id="CHEBI:30413"/>
    </cofactor>
</comment>
<dbReference type="InterPro" id="IPR001128">
    <property type="entry name" value="Cyt_P450"/>
</dbReference>
<evidence type="ECO:0000313" key="12">
    <source>
        <dbReference type="Proteomes" id="UP001218218"/>
    </source>
</evidence>
<dbReference type="PRINTS" id="PR00463">
    <property type="entry name" value="EP450I"/>
</dbReference>
<gene>
    <name evidence="11" type="ORF">DFH08DRAFT_1088057</name>
</gene>
<reference evidence="11" key="1">
    <citation type="submission" date="2023-03" db="EMBL/GenBank/DDBJ databases">
        <title>Massive genome expansion in bonnet fungi (Mycena s.s.) driven by repeated elements and novel gene families across ecological guilds.</title>
        <authorList>
            <consortium name="Lawrence Berkeley National Laboratory"/>
            <person name="Harder C.B."/>
            <person name="Miyauchi S."/>
            <person name="Viragh M."/>
            <person name="Kuo A."/>
            <person name="Thoen E."/>
            <person name="Andreopoulos B."/>
            <person name="Lu D."/>
            <person name="Skrede I."/>
            <person name="Drula E."/>
            <person name="Henrissat B."/>
            <person name="Morin E."/>
            <person name="Kohler A."/>
            <person name="Barry K."/>
            <person name="LaButti K."/>
            <person name="Morin E."/>
            <person name="Salamov A."/>
            <person name="Lipzen A."/>
            <person name="Mereny Z."/>
            <person name="Hegedus B."/>
            <person name="Baldrian P."/>
            <person name="Stursova M."/>
            <person name="Weitz H."/>
            <person name="Taylor A."/>
            <person name="Grigoriev I.V."/>
            <person name="Nagy L.G."/>
            <person name="Martin F."/>
            <person name="Kauserud H."/>
        </authorList>
    </citation>
    <scope>NUCLEOTIDE SEQUENCE</scope>
    <source>
        <strain evidence="11">CBHHK002</strain>
    </source>
</reference>
<evidence type="ECO:0000256" key="7">
    <source>
        <dbReference type="ARBA" id="ARBA00023004"/>
    </source>
</evidence>
<dbReference type="GO" id="GO:0016705">
    <property type="term" value="F:oxidoreductase activity, acting on paired donors, with incorporation or reduction of molecular oxygen"/>
    <property type="evidence" value="ECO:0007669"/>
    <property type="project" value="InterPro"/>
</dbReference>
<dbReference type="InterPro" id="IPR050364">
    <property type="entry name" value="Cytochrome_P450_fung"/>
</dbReference>
<dbReference type="CDD" id="cd11065">
    <property type="entry name" value="CYP64-like"/>
    <property type="match status" value="1"/>
</dbReference>
<keyword evidence="12" id="KW-1185">Reference proteome</keyword>
<organism evidence="11 12">
    <name type="scientific">Mycena albidolilacea</name>
    <dbReference type="NCBI Taxonomy" id="1033008"/>
    <lineage>
        <taxon>Eukaryota</taxon>
        <taxon>Fungi</taxon>
        <taxon>Dikarya</taxon>
        <taxon>Basidiomycota</taxon>
        <taxon>Agaricomycotina</taxon>
        <taxon>Agaricomycetes</taxon>
        <taxon>Agaricomycetidae</taxon>
        <taxon>Agaricales</taxon>
        <taxon>Marasmiineae</taxon>
        <taxon>Mycenaceae</taxon>
        <taxon>Mycena</taxon>
    </lineage>
</organism>
<evidence type="ECO:0000256" key="6">
    <source>
        <dbReference type="ARBA" id="ARBA00023002"/>
    </source>
</evidence>
<evidence type="ECO:0000256" key="2">
    <source>
        <dbReference type="ARBA" id="ARBA00005179"/>
    </source>
</evidence>
<dbReference type="SUPFAM" id="SSF48264">
    <property type="entry name" value="Cytochrome P450"/>
    <property type="match status" value="1"/>
</dbReference>
<keyword evidence="7 9" id="KW-0408">Iron</keyword>
<keyword evidence="5 9" id="KW-0479">Metal-binding</keyword>
<dbReference type="Proteomes" id="UP001218218">
    <property type="component" value="Unassembled WGS sequence"/>
</dbReference>
<keyword evidence="8 10" id="KW-0503">Monooxygenase</keyword>
<evidence type="ECO:0000256" key="5">
    <source>
        <dbReference type="ARBA" id="ARBA00022723"/>
    </source>
</evidence>
<comment type="similarity">
    <text evidence="3 10">Belongs to the cytochrome P450 family.</text>
</comment>
<dbReference type="GO" id="GO:0005506">
    <property type="term" value="F:iron ion binding"/>
    <property type="evidence" value="ECO:0007669"/>
    <property type="project" value="InterPro"/>
</dbReference>
<dbReference type="PANTHER" id="PTHR46300">
    <property type="entry name" value="P450, PUTATIVE (EUROFUNG)-RELATED-RELATED"/>
    <property type="match status" value="1"/>
</dbReference>
<protein>
    <submittedName>
        <fullName evidence="11">Cytochrome P450</fullName>
    </submittedName>
</protein>
<dbReference type="Pfam" id="PF00067">
    <property type="entry name" value="p450"/>
    <property type="match status" value="1"/>
</dbReference>
<dbReference type="EMBL" id="JARIHO010000078">
    <property type="protein sequence ID" value="KAJ7310621.1"/>
    <property type="molecule type" value="Genomic_DNA"/>
</dbReference>
<dbReference type="InterPro" id="IPR017972">
    <property type="entry name" value="Cyt_P450_CS"/>
</dbReference>
<comment type="caution">
    <text evidence="11">The sequence shown here is derived from an EMBL/GenBank/DDBJ whole genome shotgun (WGS) entry which is preliminary data.</text>
</comment>
<evidence type="ECO:0000256" key="9">
    <source>
        <dbReference type="PIRSR" id="PIRSR602401-1"/>
    </source>
</evidence>
<keyword evidence="6 10" id="KW-0560">Oxidoreductase</keyword>
<evidence type="ECO:0000256" key="8">
    <source>
        <dbReference type="ARBA" id="ARBA00023033"/>
    </source>
</evidence>
<dbReference type="GO" id="GO:0004497">
    <property type="term" value="F:monooxygenase activity"/>
    <property type="evidence" value="ECO:0007669"/>
    <property type="project" value="UniProtKB-KW"/>
</dbReference>
<evidence type="ECO:0000256" key="1">
    <source>
        <dbReference type="ARBA" id="ARBA00001971"/>
    </source>
</evidence>
<evidence type="ECO:0000256" key="10">
    <source>
        <dbReference type="RuleBase" id="RU000461"/>
    </source>
</evidence>
<dbReference type="InterPro" id="IPR002401">
    <property type="entry name" value="Cyt_P450_E_grp-I"/>
</dbReference>
<evidence type="ECO:0000313" key="11">
    <source>
        <dbReference type="EMBL" id="KAJ7310621.1"/>
    </source>
</evidence>
<accession>A0AAD6Z7U9</accession>
<name>A0AAD6Z7U9_9AGAR</name>
<feature type="binding site" description="axial binding residue" evidence="9">
    <location>
        <position position="447"/>
    </location>
    <ligand>
        <name>heme</name>
        <dbReference type="ChEBI" id="CHEBI:30413"/>
    </ligand>
    <ligandPart>
        <name>Fe</name>
        <dbReference type="ChEBI" id="CHEBI:18248"/>
    </ligandPart>
</feature>
<dbReference type="PANTHER" id="PTHR46300:SF7">
    <property type="entry name" value="P450, PUTATIVE (EUROFUNG)-RELATED"/>
    <property type="match status" value="1"/>
</dbReference>
<keyword evidence="4 9" id="KW-0349">Heme</keyword>
<dbReference type="Gene3D" id="1.10.630.10">
    <property type="entry name" value="Cytochrome P450"/>
    <property type="match status" value="1"/>
</dbReference>
<evidence type="ECO:0000256" key="3">
    <source>
        <dbReference type="ARBA" id="ARBA00010617"/>
    </source>
</evidence>